<feature type="transmembrane region" description="Helical" evidence="1">
    <location>
        <begin position="76"/>
        <end position="98"/>
    </location>
</feature>
<evidence type="ECO:0000256" key="1">
    <source>
        <dbReference type="SAM" id="Phobius"/>
    </source>
</evidence>
<organism>
    <name type="scientific">Branchiostoma floridae</name>
    <name type="common">Florida lancelet</name>
    <name type="synonym">Amphioxus</name>
    <dbReference type="NCBI Taxonomy" id="7739"/>
    <lineage>
        <taxon>Eukaryota</taxon>
        <taxon>Metazoa</taxon>
        <taxon>Chordata</taxon>
        <taxon>Cephalochordata</taxon>
        <taxon>Leptocardii</taxon>
        <taxon>Amphioxiformes</taxon>
        <taxon>Branchiostomatidae</taxon>
        <taxon>Branchiostoma</taxon>
    </lineage>
</organism>
<gene>
    <name evidence="2" type="ORF">BRAFLDRAFT_71384</name>
</gene>
<reference evidence="2" key="1">
    <citation type="journal article" date="2008" name="Nature">
        <title>The amphioxus genome and the evolution of the chordate karyotype.</title>
        <authorList>
            <consortium name="US DOE Joint Genome Institute (JGI-PGF)"/>
            <person name="Putnam N.H."/>
            <person name="Butts T."/>
            <person name="Ferrier D.E.K."/>
            <person name="Furlong R.F."/>
            <person name="Hellsten U."/>
            <person name="Kawashima T."/>
            <person name="Robinson-Rechavi M."/>
            <person name="Shoguchi E."/>
            <person name="Terry A."/>
            <person name="Yu J.-K."/>
            <person name="Benito-Gutierrez E.L."/>
            <person name="Dubchak I."/>
            <person name="Garcia-Fernandez J."/>
            <person name="Gibson-Brown J.J."/>
            <person name="Grigoriev I.V."/>
            <person name="Horton A.C."/>
            <person name="de Jong P.J."/>
            <person name="Jurka J."/>
            <person name="Kapitonov V.V."/>
            <person name="Kohara Y."/>
            <person name="Kuroki Y."/>
            <person name="Lindquist E."/>
            <person name="Lucas S."/>
            <person name="Osoegawa K."/>
            <person name="Pennacchio L.A."/>
            <person name="Salamov A.A."/>
            <person name="Satou Y."/>
            <person name="Sauka-Spengler T."/>
            <person name="Schmutz J."/>
            <person name="Shin-I T."/>
            <person name="Toyoda A."/>
            <person name="Bronner-Fraser M."/>
            <person name="Fujiyama A."/>
            <person name="Holland L.Z."/>
            <person name="Holland P.W.H."/>
            <person name="Satoh N."/>
            <person name="Rokhsar D.S."/>
        </authorList>
    </citation>
    <scope>NUCLEOTIDE SEQUENCE [LARGE SCALE GENOMIC DNA]</scope>
    <source>
        <strain evidence="2">S238N-H82</strain>
        <tissue evidence="2">Testes</tissue>
    </source>
</reference>
<sequence length="133" mass="14705">MTHFGMIEPNQRLGKEVGNTQKLTSHGHEPDEDADVSPGQYDLLALWAFVFLLLASPRGPQPDSKDQQKTKTQMAVNIPGIIAIVVFYLLILAVGMWAGRRGKKDENSTETKNAMLAGGKKYWHVQLTADTGR</sequence>
<accession>C3YJM6</accession>
<dbReference type="AlphaFoldDB" id="C3YJM6"/>
<keyword evidence="1" id="KW-0472">Membrane</keyword>
<keyword evidence="1" id="KW-0812">Transmembrane</keyword>
<proteinExistence type="predicted"/>
<keyword evidence="1" id="KW-1133">Transmembrane helix</keyword>
<dbReference type="STRING" id="7739.C3YJM6"/>
<name>C3YJM6_BRAFL</name>
<protein>
    <submittedName>
        <fullName evidence="2">Uncharacterized protein</fullName>
    </submittedName>
</protein>
<dbReference type="InParanoid" id="C3YJM6"/>
<dbReference type="EMBL" id="GG666520">
    <property type="protein sequence ID" value="EEN59333.1"/>
    <property type="molecule type" value="Genomic_DNA"/>
</dbReference>
<evidence type="ECO:0000313" key="2">
    <source>
        <dbReference type="EMBL" id="EEN59333.1"/>
    </source>
</evidence>